<dbReference type="NCBIfam" id="TIGR03366">
    <property type="entry name" value="HpnZ_proposed"/>
    <property type="match status" value="1"/>
</dbReference>
<name>A0ABU1JEM7_9MICC</name>
<dbReference type="Pfam" id="PF16912">
    <property type="entry name" value="Glu_dehyd_C"/>
    <property type="match status" value="1"/>
</dbReference>
<dbReference type="RefSeq" id="WP_309800229.1">
    <property type="nucleotide sequence ID" value="NZ_BAAAHY010000006.1"/>
</dbReference>
<evidence type="ECO:0000259" key="8">
    <source>
        <dbReference type="Pfam" id="PF08240"/>
    </source>
</evidence>
<dbReference type="InterPro" id="IPR017743">
    <property type="entry name" value="ADH_phosphonate_catab-assoc"/>
</dbReference>
<dbReference type="EMBL" id="JAVDQF010000001">
    <property type="protein sequence ID" value="MDR6270877.1"/>
    <property type="molecule type" value="Genomic_DNA"/>
</dbReference>
<comment type="cofactor">
    <cofactor evidence="1">
        <name>Zn(2+)</name>
        <dbReference type="ChEBI" id="CHEBI:29105"/>
    </cofactor>
</comment>
<evidence type="ECO:0000256" key="2">
    <source>
        <dbReference type="ARBA" id="ARBA00008072"/>
    </source>
</evidence>
<dbReference type="Gene3D" id="3.40.50.720">
    <property type="entry name" value="NAD(P)-binding Rossmann-like Domain"/>
    <property type="match status" value="1"/>
</dbReference>
<dbReference type="PANTHER" id="PTHR42940">
    <property type="entry name" value="ALCOHOL DEHYDROGENASE 1-RELATED"/>
    <property type="match status" value="1"/>
</dbReference>
<dbReference type="InterPro" id="IPR011032">
    <property type="entry name" value="GroES-like_sf"/>
</dbReference>
<organism evidence="10 11">
    <name type="scientific">Arthrobacter russicus</name>
    <dbReference type="NCBI Taxonomy" id="172040"/>
    <lineage>
        <taxon>Bacteria</taxon>
        <taxon>Bacillati</taxon>
        <taxon>Actinomycetota</taxon>
        <taxon>Actinomycetes</taxon>
        <taxon>Micrococcales</taxon>
        <taxon>Micrococcaceae</taxon>
        <taxon>Arthrobacter</taxon>
    </lineage>
</organism>
<dbReference type="Pfam" id="PF08240">
    <property type="entry name" value="ADH_N"/>
    <property type="match status" value="1"/>
</dbReference>
<keyword evidence="4" id="KW-0479">Metal-binding</keyword>
<dbReference type="Gene3D" id="3.90.180.10">
    <property type="entry name" value="Medium-chain alcohol dehydrogenases, catalytic domain"/>
    <property type="match status" value="1"/>
</dbReference>
<dbReference type="InterPro" id="IPR013154">
    <property type="entry name" value="ADH-like_N"/>
</dbReference>
<dbReference type="SUPFAM" id="SSF51735">
    <property type="entry name" value="NAD(P)-binding Rossmann-fold domains"/>
    <property type="match status" value="1"/>
</dbReference>
<dbReference type="InterPro" id="IPR036291">
    <property type="entry name" value="NAD(P)-bd_dom_sf"/>
</dbReference>
<evidence type="ECO:0000313" key="11">
    <source>
        <dbReference type="Proteomes" id="UP001185069"/>
    </source>
</evidence>
<comment type="similarity">
    <text evidence="2">Belongs to the zinc-containing alcohol dehydrogenase family.</text>
</comment>
<evidence type="ECO:0000256" key="4">
    <source>
        <dbReference type="ARBA" id="ARBA00022723"/>
    </source>
</evidence>
<sequence length="343" mass="36064">MVDRIRAAVWLGPALGFEIRTLSAPELGPGQTLVRIESACICGSDLHTVEGRRESPAPSVLGHEYCGVVEALGPGPTPRTTLDEAVQVGDRVVWSITDSCGECTRCARGLPQKCRHVAKYGHTAWESWPLSGGFASHVQLRAGTPIALVPDSLPSAVAATATCAGATIMAAVEGATGESALVIGAGMLGLYACAVLAEQGFEVTVWEPQAERRRRALRFGATYTADGPEADRRFDIAVELSGYRPIIPEALAALEIGGILLLAGTVSPGPAVPVDPEAMVRGLSTMQGVHNYRPEHLQQTIDFLAASDKPFAELLSESRPLADIAAAFDAARDGQALRVVLVP</sequence>
<accession>A0ABU1JEM7</accession>
<comment type="caution">
    <text evidence="10">The sequence shown here is derived from an EMBL/GenBank/DDBJ whole genome shotgun (WGS) entry which is preliminary data.</text>
</comment>
<proteinExistence type="inferred from homology"/>
<evidence type="ECO:0000259" key="9">
    <source>
        <dbReference type="Pfam" id="PF16912"/>
    </source>
</evidence>
<keyword evidence="7" id="KW-0520">NAD</keyword>
<evidence type="ECO:0000256" key="1">
    <source>
        <dbReference type="ARBA" id="ARBA00001947"/>
    </source>
</evidence>
<evidence type="ECO:0000256" key="6">
    <source>
        <dbReference type="ARBA" id="ARBA00023002"/>
    </source>
</evidence>
<keyword evidence="11" id="KW-1185">Reference proteome</keyword>
<dbReference type="CDD" id="cd08231">
    <property type="entry name" value="MDR_TM0436_like"/>
    <property type="match status" value="1"/>
</dbReference>
<keyword evidence="6" id="KW-0560">Oxidoreductase</keyword>
<dbReference type="PANTHER" id="PTHR42940:SF3">
    <property type="entry name" value="ALCOHOL DEHYDROGENASE 1-RELATED"/>
    <property type="match status" value="1"/>
</dbReference>
<dbReference type="EC" id="1.1.1.1" evidence="3"/>
<evidence type="ECO:0000313" key="10">
    <source>
        <dbReference type="EMBL" id="MDR6270877.1"/>
    </source>
</evidence>
<gene>
    <name evidence="10" type="ORF">JOE69_003115</name>
</gene>
<reference evidence="10 11" key="1">
    <citation type="submission" date="2023-07" db="EMBL/GenBank/DDBJ databases">
        <title>Sequencing the genomes of 1000 actinobacteria strains.</title>
        <authorList>
            <person name="Klenk H.-P."/>
        </authorList>
    </citation>
    <scope>NUCLEOTIDE SEQUENCE [LARGE SCALE GENOMIC DNA]</scope>
    <source>
        <strain evidence="10 11">DSM 14555</strain>
    </source>
</reference>
<evidence type="ECO:0000256" key="5">
    <source>
        <dbReference type="ARBA" id="ARBA00022833"/>
    </source>
</evidence>
<dbReference type="InterPro" id="IPR031640">
    <property type="entry name" value="Glu_dehyd_C"/>
</dbReference>
<feature type="domain" description="Alcohol dehydrogenase-like N-terminal" evidence="8">
    <location>
        <begin position="28"/>
        <end position="144"/>
    </location>
</feature>
<protein>
    <recommendedName>
        <fullName evidence="3">alcohol dehydrogenase</fullName>
        <ecNumber evidence="3">1.1.1.1</ecNumber>
    </recommendedName>
</protein>
<keyword evidence="5" id="KW-0862">Zinc</keyword>
<dbReference type="Proteomes" id="UP001185069">
    <property type="component" value="Unassembled WGS sequence"/>
</dbReference>
<evidence type="ECO:0000256" key="7">
    <source>
        <dbReference type="ARBA" id="ARBA00023027"/>
    </source>
</evidence>
<feature type="domain" description="Glucose dehydrogenase C-terminal" evidence="9">
    <location>
        <begin position="175"/>
        <end position="332"/>
    </location>
</feature>
<evidence type="ECO:0000256" key="3">
    <source>
        <dbReference type="ARBA" id="ARBA00013190"/>
    </source>
</evidence>
<dbReference type="SUPFAM" id="SSF50129">
    <property type="entry name" value="GroES-like"/>
    <property type="match status" value="1"/>
</dbReference>